<accession>D7UBL8</accession>
<feature type="transmembrane region" description="Helical" evidence="8">
    <location>
        <begin position="305"/>
        <end position="329"/>
    </location>
</feature>
<evidence type="ECO:0000256" key="8">
    <source>
        <dbReference type="SAM" id="Phobius"/>
    </source>
</evidence>
<proteinExistence type="inferred from homology"/>
<feature type="transmembrane region" description="Helical" evidence="8">
    <location>
        <begin position="418"/>
        <end position="436"/>
    </location>
</feature>
<evidence type="ECO:0000256" key="5">
    <source>
        <dbReference type="ARBA" id="ARBA00022989"/>
    </source>
</evidence>
<dbReference type="OMA" id="RCWMLAG"/>
<evidence type="ECO:0000313" key="9">
    <source>
        <dbReference type="EMBL" id="CBI40133.3"/>
    </source>
</evidence>
<dbReference type="HOGENOM" id="CLU_008384_2_0_1"/>
<keyword evidence="7 8" id="KW-0472">Membrane</keyword>
<dbReference type="STRING" id="29760.D7UBL8"/>
<dbReference type="PANTHER" id="PTHR31064:SF38">
    <property type="entry name" value="CATION TRANSPORTER HKT1_4-RELATED"/>
    <property type="match status" value="1"/>
</dbReference>
<protein>
    <recommendedName>
        <fullName evidence="11">Sodium transporter HKT1</fullName>
    </recommendedName>
</protein>
<feature type="transmembrane region" description="Helical" evidence="8">
    <location>
        <begin position="225"/>
        <end position="248"/>
    </location>
</feature>
<keyword evidence="6" id="KW-0406">Ion transport</keyword>
<reference evidence="10" key="1">
    <citation type="journal article" date="2007" name="Nature">
        <title>The grapevine genome sequence suggests ancestral hexaploidization in major angiosperm phyla.</title>
        <authorList>
            <consortium name="The French-Italian Public Consortium for Grapevine Genome Characterization."/>
            <person name="Jaillon O."/>
            <person name="Aury J.-M."/>
            <person name="Noel B."/>
            <person name="Policriti A."/>
            <person name="Clepet C."/>
            <person name="Casagrande A."/>
            <person name="Choisne N."/>
            <person name="Aubourg S."/>
            <person name="Vitulo N."/>
            <person name="Jubin C."/>
            <person name="Vezzi A."/>
            <person name="Legeai F."/>
            <person name="Hugueney P."/>
            <person name="Dasilva C."/>
            <person name="Horner D."/>
            <person name="Mica E."/>
            <person name="Jublot D."/>
            <person name="Poulain J."/>
            <person name="Bruyere C."/>
            <person name="Billault A."/>
            <person name="Segurens B."/>
            <person name="Gouyvenoux M."/>
            <person name="Ugarte E."/>
            <person name="Cattonaro F."/>
            <person name="Anthouard V."/>
            <person name="Vico V."/>
            <person name="Del Fabbro C."/>
            <person name="Alaux M."/>
            <person name="Di Gaspero G."/>
            <person name="Dumas V."/>
            <person name="Felice N."/>
            <person name="Paillard S."/>
            <person name="Juman I."/>
            <person name="Moroldo M."/>
            <person name="Scalabrin S."/>
            <person name="Canaguier A."/>
            <person name="Le Clainche I."/>
            <person name="Malacrida G."/>
            <person name="Durand E."/>
            <person name="Pesole G."/>
            <person name="Laucou V."/>
            <person name="Chatelet P."/>
            <person name="Merdinoglu D."/>
            <person name="Delledonne M."/>
            <person name="Pezzotti M."/>
            <person name="Lecharny A."/>
            <person name="Scarpelli C."/>
            <person name="Artiguenave F."/>
            <person name="Pe M.E."/>
            <person name="Valle G."/>
            <person name="Morgante M."/>
            <person name="Caboche M."/>
            <person name="Adam-Blondon A.-F."/>
            <person name="Weissenbach J."/>
            <person name="Quetier F."/>
            <person name="Wincker P."/>
        </authorList>
    </citation>
    <scope>NUCLEOTIDE SEQUENCE [LARGE SCALE GENOMIC DNA]</scope>
    <source>
        <strain evidence="10">cv. Pinot noir / PN40024</strain>
    </source>
</reference>
<evidence type="ECO:0000256" key="2">
    <source>
        <dbReference type="ARBA" id="ARBA00010864"/>
    </source>
</evidence>
<evidence type="ECO:0000256" key="7">
    <source>
        <dbReference type="ARBA" id="ARBA00023136"/>
    </source>
</evidence>
<evidence type="ECO:0008006" key="11">
    <source>
        <dbReference type="Google" id="ProtNLM"/>
    </source>
</evidence>
<comment type="subcellular location">
    <subcellularLocation>
        <location evidence="1">Membrane</location>
        <topology evidence="1">Multi-pass membrane protein</topology>
    </subcellularLocation>
</comment>
<dbReference type="InParanoid" id="D7UBL8"/>
<feature type="transmembrane region" description="Helical" evidence="8">
    <location>
        <begin position="48"/>
        <end position="66"/>
    </location>
</feature>
<dbReference type="PaxDb" id="29760-VIT_11s0103g00140.t01"/>
<keyword evidence="4 8" id="KW-0812">Transmembrane</keyword>
<keyword evidence="3" id="KW-0813">Transport</keyword>
<name>D7UBL8_VITVI</name>
<dbReference type="PANTHER" id="PTHR31064">
    <property type="entry name" value="POTASSIUM TRANSPORT PROTEIN DDB_G0292412-RELATED"/>
    <property type="match status" value="1"/>
</dbReference>
<evidence type="ECO:0000256" key="1">
    <source>
        <dbReference type="ARBA" id="ARBA00004141"/>
    </source>
</evidence>
<dbReference type="GO" id="GO:0008324">
    <property type="term" value="F:monoatomic cation transmembrane transporter activity"/>
    <property type="evidence" value="ECO:0000318"/>
    <property type="project" value="GO_Central"/>
</dbReference>
<keyword evidence="10" id="KW-1185">Reference proteome</keyword>
<evidence type="ECO:0000256" key="4">
    <source>
        <dbReference type="ARBA" id="ARBA00022692"/>
    </source>
</evidence>
<organism evidence="9 10">
    <name type="scientific">Vitis vinifera</name>
    <name type="common">Grape</name>
    <dbReference type="NCBI Taxonomy" id="29760"/>
    <lineage>
        <taxon>Eukaryota</taxon>
        <taxon>Viridiplantae</taxon>
        <taxon>Streptophyta</taxon>
        <taxon>Embryophyta</taxon>
        <taxon>Tracheophyta</taxon>
        <taxon>Spermatophyta</taxon>
        <taxon>Magnoliopsida</taxon>
        <taxon>eudicotyledons</taxon>
        <taxon>Gunneridae</taxon>
        <taxon>Pentapetalae</taxon>
        <taxon>rosids</taxon>
        <taxon>Vitales</taxon>
        <taxon>Vitaceae</taxon>
        <taxon>Viteae</taxon>
        <taxon>Vitis</taxon>
    </lineage>
</organism>
<dbReference type="InterPro" id="IPR003445">
    <property type="entry name" value="Cat_transpt"/>
</dbReference>
<evidence type="ECO:0000256" key="3">
    <source>
        <dbReference type="ARBA" id="ARBA00022448"/>
    </source>
</evidence>
<feature type="transmembrane region" description="Helical" evidence="8">
    <location>
        <begin position="370"/>
        <end position="390"/>
    </location>
</feature>
<evidence type="ECO:0000313" key="10">
    <source>
        <dbReference type="Proteomes" id="UP000009183"/>
    </source>
</evidence>
<evidence type="ECO:0000256" key="6">
    <source>
        <dbReference type="ARBA" id="ARBA00023065"/>
    </source>
</evidence>
<dbReference type="eggNOG" id="KOG1341">
    <property type="taxonomic scope" value="Eukaryota"/>
</dbReference>
<gene>
    <name evidence="9" type="ordered locus">VIT_11s0103g00140</name>
</gene>
<sequence length="540" mass="60841">MMNSASFTGNKLHRLCTCSSFKLECLGRSICFLASSFYRFVILRFNTFLVQLCYFLCLSFQGFWVLKALKPRTPLRPRNLDLFFTSVSAATVSSMSTVEMEVFSNNQLLILTLLMFVGGEIFTSMVELQLWRSKLKKPLIAENQVNSVSNNSSAPPDPRNPFGQFELRVGRTKSLSSESLKYHSIKFLGFVVMGYLVVVHVLGVTLVSAYIALVSSARDVLKQKGLKLFTFSLFTTVSTLASCGFVPTNENMIVFSKNSGLLLIIIPQVLLGNTLFPSCLRFSIWTLGKFKKVESNYLLISTREIGFLHLLPSLHSTLLVPTVLGFILIQFTLFCSMEWNSEGLNGLNSYQKIIGALFQSVNSRHTGETIVDISTLSPAILVLVVVMMYLPPYTSFLPIKEICNGGRKRRRGKIVENLIFSQLSYLAIFIILICITERKKMKDDPLNFTVLNIVIEVISLQDQYLSSLKRIQFLVAYGNVGFTAGYSCERLLKPDSSCQSKWFGFSGKWSDEGKIILIFVMFFGRLKKFNMDGGRAWKLL</sequence>
<dbReference type="Pfam" id="PF02386">
    <property type="entry name" value="TrkH"/>
    <property type="match status" value="1"/>
</dbReference>
<dbReference type="EMBL" id="FN596751">
    <property type="protein sequence ID" value="CBI40133.3"/>
    <property type="molecule type" value="Genomic_DNA"/>
</dbReference>
<dbReference type="AlphaFoldDB" id="D7UBL8"/>
<dbReference type="GO" id="GO:0030001">
    <property type="term" value="P:metal ion transport"/>
    <property type="evidence" value="ECO:0007669"/>
    <property type="project" value="UniProtKB-ARBA"/>
</dbReference>
<dbReference type="GO" id="GO:0005886">
    <property type="term" value="C:plasma membrane"/>
    <property type="evidence" value="ECO:0000318"/>
    <property type="project" value="GO_Central"/>
</dbReference>
<feature type="transmembrane region" description="Helical" evidence="8">
    <location>
        <begin position="108"/>
        <end position="128"/>
    </location>
</feature>
<comment type="similarity">
    <text evidence="2">Belongs to the TrkH potassium transport family. HKT (TC 2.A.38.3) subfamily.</text>
</comment>
<dbReference type="InterPro" id="IPR051143">
    <property type="entry name" value="TrkH_K-transport"/>
</dbReference>
<feature type="transmembrane region" description="Helical" evidence="8">
    <location>
        <begin position="260"/>
        <end position="285"/>
    </location>
</feature>
<feature type="transmembrane region" description="Helical" evidence="8">
    <location>
        <begin position="187"/>
        <end position="213"/>
    </location>
</feature>
<keyword evidence="5 8" id="KW-1133">Transmembrane helix</keyword>
<dbReference type="Proteomes" id="UP000009183">
    <property type="component" value="Chromosome 11"/>
</dbReference>